<dbReference type="SUPFAM" id="SSF56219">
    <property type="entry name" value="DNase I-like"/>
    <property type="match status" value="1"/>
</dbReference>
<dbReference type="RefSeq" id="WP_025421773.1">
    <property type="nucleotide sequence ID" value="NZ_CP006569.1"/>
</dbReference>
<dbReference type="InterPro" id="IPR036691">
    <property type="entry name" value="Endo/exonu/phosph_ase_sf"/>
</dbReference>
<proteinExistence type="predicted"/>
<evidence type="ECO:0000259" key="2">
    <source>
        <dbReference type="Pfam" id="PF03372"/>
    </source>
</evidence>
<dbReference type="HOGENOM" id="CLU_060500_4_1_6"/>
<dbReference type="InterPro" id="IPR051916">
    <property type="entry name" value="GPI-anchor_lipid_remodeler"/>
</dbReference>
<keyword evidence="3" id="KW-0540">Nuclease</keyword>
<dbReference type="EMBL" id="CP006569">
    <property type="protein sequence ID" value="AHF76638.1"/>
    <property type="molecule type" value="Genomic_DNA"/>
</dbReference>
<name>W0HWW0_9GAMM</name>
<keyword evidence="3" id="KW-0269">Exonuclease</keyword>
<keyword evidence="4" id="KW-1185">Reference proteome</keyword>
<keyword evidence="3" id="KW-0255">Endonuclease</keyword>
<dbReference type="Proteomes" id="UP000019028">
    <property type="component" value="Chromosome"/>
</dbReference>
<feature type="domain" description="Endonuclease/exonuclease/phosphatase" evidence="2">
    <location>
        <begin position="53"/>
        <end position="288"/>
    </location>
</feature>
<dbReference type="KEGG" id="sod:Sant_1580"/>
<organism evidence="3 4">
    <name type="scientific">Sodalis praecaptivus</name>
    <dbReference type="NCBI Taxonomy" id="1239307"/>
    <lineage>
        <taxon>Bacteria</taxon>
        <taxon>Pseudomonadati</taxon>
        <taxon>Pseudomonadota</taxon>
        <taxon>Gammaproteobacteria</taxon>
        <taxon>Enterobacterales</taxon>
        <taxon>Bruguierivoracaceae</taxon>
        <taxon>Sodalis</taxon>
    </lineage>
</organism>
<dbReference type="Pfam" id="PF03372">
    <property type="entry name" value="Exo_endo_phos"/>
    <property type="match status" value="1"/>
</dbReference>
<sequence>MKNIFPLTLLSFACFALPALASETLSGSEILAVQKGGVPDKIYTHTKPHLRVATYNIGKNEASDKVADFTALNAAIKNMAADIIAVPEVDNKTARSQNIDQLKTIADANHYHYAFGKAIDFDGGEYGVGILSKYKIAKTQVIPLPSGDAEQRVALIAQIAVPGFDSPVLFIATHFDWQKDPTIRIQQARKILDISIGDAPSDFKDIASAIKILAGDFNSTRDEQPLQEISYFFNPVKGKETDYRTWPAVNPAIDIDHIFTFKGQRWNVKKIDIPHNSPSFTWSSASDHLPVIADLELSEQ</sequence>
<evidence type="ECO:0000256" key="1">
    <source>
        <dbReference type="SAM" id="SignalP"/>
    </source>
</evidence>
<dbReference type="GO" id="GO:0004519">
    <property type="term" value="F:endonuclease activity"/>
    <property type="evidence" value="ECO:0007669"/>
    <property type="project" value="UniProtKB-KW"/>
</dbReference>
<dbReference type="GO" id="GO:0004527">
    <property type="term" value="F:exonuclease activity"/>
    <property type="evidence" value="ECO:0007669"/>
    <property type="project" value="UniProtKB-KW"/>
</dbReference>
<protein>
    <submittedName>
        <fullName evidence="3">Endonuclease/exonuclease/phosphatase family protein</fullName>
    </submittedName>
</protein>
<dbReference type="PANTHER" id="PTHR14859">
    <property type="entry name" value="CALCOFLUOR WHITE HYPERSENSITIVE PROTEIN PRECURSOR"/>
    <property type="match status" value="1"/>
</dbReference>
<dbReference type="PANTHER" id="PTHR14859:SF15">
    <property type="entry name" value="ENDONUCLEASE_EXONUCLEASE_PHOSPHATASE DOMAIN-CONTAINING PROTEIN"/>
    <property type="match status" value="1"/>
</dbReference>
<evidence type="ECO:0000313" key="3">
    <source>
        <dbReference type="EMBL" id="AHF76638.1"/>
    </source>
</evidence>
<evidence type="ECO:0000313" key="4">
    <source>
        <dbReference type="Proteomes" id="UP000019028"/>
    </source>
</evidence>
<accession>W0HWW0</accession>
<dbReference type="GO" id="GO:0006506">
    <property type="term" value="P:GPI anchor biosynthetic process"/>
    <property type="evidence" value="ECO:0007669"/>
    <property type="project" value="TreeGrafter"/>
</dbReference>
<gene>
    <name evidence="3" type="ORF">Sant_1580</name>
</gene>
<dbReference type="OrthoDB" id="9793162at2"/>
<feature type="chain" id="PRO_5004789886" evidence="1">
    <location>
        <begin position="22"/>
        <end position="300"/>
    </location>
</feature>
<dbReference type="InterPro" id="IPR005135">
    <property type="entry name" value="Endo/exonuclease/phosphatase"/>
</dbReference>
<dbReference type="Gene3D" id="3.60.10.10">
    <property type="entry name" value="Endonuclease/exonuclease/phosphatase"/>
    <property type="match status" value="1"/>
</dbReference>
<dbReference type="GO" id="GO:0016020">
    <property type="term" value="C:membrane"/>
    <property type="evidence" value="ECO:0007669"/>
    <property type="project" value="GOC"/>
</dbReference>
<feature type="signal peptide" evidence="1">
    <location>
        <begin position="1"/>
        <end position="21"/>
    </location>
</feature>
<reference evidence="3 4" key="1">
    <citation type="journal article" date="2014" name="Genome Biol. Evol.">
        <title>Genome degeneration and adaptation in a nascent stage of symbiosis.</title>
        <authorList>
            <person name="Oakeson K.F."/>
            <person name="Gil R."/>
            <person name="Clayton A.L."/>
            <person name="Dunn D.M."/>
            <person name="von Niederhausern A.C."/>
            <person name="Hamil C."/>
            <person name="Aoyagi A."/>
            <person name="Duval B."/>
            <person name="Baca A."/>
            <person name="Silva F.J."/>
            <person name="Vallier A."/>
            <person name="Jackson D.G."/>
            <person name="Latorre A."/>
            <person name="Weiss R.B."/>
            <person name="Heddi A."/>
            <person name="Moya A."/>
            <person name="Dale C."/>
        </authorList>
    </citation>
    <scope>NUCLEOTIDE SEQUENCE [LARGE SCALE GENOMIC DNA]</scope>
    <source>
        <strain evidence="3 4">HS1</strain>
    </source>
</reference>
<keyword evidence="1" id="KW-0732">Signal</keyword>
<keyword evidence="3" id="KW-0378">Hydrolase</keyword>
<dbReference type="AlphaFoldDB" id="W0HWW0"/>
<dbReference type="PATRIC" id="fig|1239307.3.peg.1718"/>